<keyword evidence="1" id="KW-0472">Membrane</keyword>
<dbReference type="EMBL" id="JAGKQQ010000002">
    <property type="protein sequence ID" value="MBP3960583.1"/>
    <property type="molecule type" value="Genomic_DNA"/>
</dbReference>
<evidence type="ECO:0000313" key="2">
    <source>
        <dbReference type="EMBL" id="MBP3960583.1"/>
    </source>
</evidence>
<protein>
    <recommendedName>
        <fullName evidence="4">DUF1574 domain-containing protein</fullName>
    </recommendedName>
</protein>
<evidence type="ECO:0000256" key="1">
    <source>
        <dbReference type="SAM" id="Phobius"/>
    </source>
</evidence>
<accession>A0ABS5C659</accession>
<evidence type="ECO:0008006" key="4">
    <source>
        <dbReference type="Google" id="ProtNLM"/>
    </source>
</evidence>
<evidence type="ECO:0000313" key="3">
    <source>
        <dbReference type="Proteomes" id="UP000676565"/>
    </source>
</evidence>
<organism evidence="2 3">
    <name type="scientific">Gemmata palustris</name>
    <dbReference type="NCBI Taxonomy" id="2822762"/>
    <lineage>
        <taxon>Bacteria</taxon>
        <taxon>Pseudomonadati</taxon>
        <taxon>Planctomycetota</taxon>
        <taxon>Planctomycetia</taxon>
        <taxon>Gemmatales</taxon>
        <taxon>Gemmataceae</taxon>
        <taxon>Gemmata</taxon>
    </lineage>
</organism>
<reference evidence="2 3" key="1">
    <citation type="submission" date="2021-04" db="EMBL/GenBank/DDBJ databases">
        <authorList>
            <person name="Ivanova A."/>
        </authorList>
    </citation>
    <scope>NUCLEOTIDE SEQUENCE [LARGE SCALE GENOMIC DNA]</scope>
    <source>
        <strain evidence="2 3">G18</strain>
    </source>
</reference>
<gene>
    <name evidence="2" type="ORF">J8F10_35620</name>
</gene>
<feature type="transmembrane region" description="Helical" evidence="1">
    <location>
        <begin position="43"/>
        <end position="61"/>
    </location>
</feature>
<comment type="caution">
    <text evidence="2">The sequence shown here is derived from an EMBL/GenBank/DDBJ whole genome shotgun (WGS) entry which is preliminary data.</text>
</comment>
<dbReference type="RefSeq" id="WP_210662768.1">
    <property type="nucleotide sequence ID" value="NZ_JAGKQQ010000002.1"/>
</dbReference>
<keyword evidence="3" id="KW-1185">Reference proteome</keyword>
<dbReference type="Proteomes" id="UP000676565">
    <property type="component" value="Unassembled WGS sequence"/>
</dbReference>
<sequence length="376" mass="41786">MNQAPGASPLTRSRFLPQLRKPVFVQTAYPPAYSARRRAGRTVLWGAIALLVANAALSVSVETVLPQVRDPEYGYRLVRLRAQQRAHPGRSLVLAIGTSRTQNVIDPTAMGFPDEPGSPLVFNFGQSGARPPHLRLALQRLFAEGVRPAAVAVEILPATLAYDGSVDDLFREQPARLTAADLARLAPYLDDPAVLRRRWLGTRVNSWEAFHMTILSHLAPEIQPWPERVAFQWTMTDAHGFSAYPQTISAADRERKRERAFASYGSAARDLQVRPLAERAFRDLVSDCRAANVPIAFYLAPESPIFRSWYSPESRATLAAFARMLSDELKCPVFEAPTDFAEEDFADGHHALRPAAARFSRGLAEQHLKPWLGSVR</sequence>
<name>A0ABS5C659_9BACT</name>
<keyword evidence="1" id="KW-0812">Transmembrane</keyword>
<keyword evidence="1" id="KW-1133">Transmembrane helix</keyword>
<proteinExistence type="predicted"/>